<dbReference type="Pfam" id="PF00213">
    <property type="entry name" value="OSCP"/>
    <property type="match status" value="1"/>
</dbReference>
<evidence type="ECO:0000256" key="5">
    <source>
        <dbReference type="ARBA" id="ARBA00022781"/>
    </source>
</evidence>
<dbReference type="AlphaFoldDB" id="A0AAN9EJT2"/>
<keyword evidence="8" id="KW-0066">ATP synthesis</keyword>
<name>A0AAN9EJT2_CROPI</name>
<accession>A0AAN9EJT2</accession>
<dbReference type="Proteomes" id="UP001372338">
    <property type="component" value="Unassembled WGS sequence"/>
</dbReference>
<dbReference type="NCBIfam" id="TIGR01145">
    <property type="entry name" value="ATP_synt_delta"/>
    <property type="match status" value="1"/>
</dbReference>
<keyword evidence="11" id="KW-1185">Reference proteome</keyword>
<organism evidence="10 11">
    <name type="scientific">Crotalaria pallida</name>
    <name type="common">Smooth rattlebox</name>
    <name type="synonym">Crotalaria striata</name>
    <dbReference type="NCBI Taxonomy" id="3830"/>
    <lineage>
        <taxon>Eukaryota</taxon>
        <taxon>Viridiplantae</taxon>
        <taxon>Streptophyta</taxon>
        <taxon>Embryophyta</taxon>
        <taxon>Tracheophyta</taxon>
        <taxon>Spermatophyta</taxon>
        <taxon>Magnoliopsida</taxon>
        <taxon>eudicotyledons</taxon>
        <taxon>Gunneridae</taxon>
        <taxon>Pentapetalae</taxon>
        <taxon>rosids</taxon>
        <taxon>fabids</taxon>
        <taxon>Fabales</taxon>
        <taxon>Fabaceae</taxon>
        <taxon>Papilionoideae</taxon>
        <taxon>50 kb inversion clade</taxon>
        <taxon>genistoids sensu lato</taxon>
        <taxon>core genistoids</taxon>
        <taxon>Crotalarieae</taxon>
        <taxon>Crotalaria</taxon>
    </lineage>
</organism>
<evidence type="ECO:0000256" key="6">
    <source>
        <dbReference type="ARBA" id="ARBA00023065"/>
    </source>
</evidence>
<reference evidence="10 11" key="1">
    <citation type="submission" date="2024-01" db="EMBL/GenBank/DDBJ databases">
        <title>The genomes of 5 underutilized Papilionoideae crops provide insights into root nodulation and disease resistanc.</title>
        <authorList>
            <person name="Yuan L."/>
        </authorList>
    </citation>
    <scope>NUCLEOTIDE SEQUENCE [LARGE SCALE GENOMIC DNA]</scope>
    <source>
        <strain evidence="10">ZHUSHIDOU_FW_LH</strain>
        <tissue evidence="10">Leaf</tissue>
    </source>
</reference>
<comment type="similarity">
    <text evidence="2">Belongs to the ATPase delta chain family.</text>
</comment>
<evidence type="ECO:0000256" key="1">
    <source>
        <dbReference type="ARBA" id="ARBA00004370"/>
    </source>
</evidence>
<dbReference type="InterPro" id="IPR000711">
    <property type="entry name" value="ATPase_OSCP/dsu"/>
</dbReference>
<proteinExistence type="inferred from homology"/>
<evidence type="ECO:0000256" key="8">
    <source>
        <dbReference type="ARBA" id="ARBA00023310"/>
    </source>
</evidence>
<dbReference type="PRINTS" id="PR00125">
    <property type="entry name" value="ATPASEDELTA"/>
</dbReference>
<keyword evidence="5" id="KW-0375">Hydrogen ion transport</keyword>
<sequence>MDTLSSSLSTFKVPPTTTTNNPEFYHFKRTPYAKLPPPHVSSSSIKTKPPFSYKCSSSTSPPFSSSNNTTPNKPSSSLVFHKNLSTGYAAAIIDVAQSSNSLHSVQKDVHRLLKFLQHVNLKSAMVDPSVVEELKGQAMMRHVVEQGDFHRHVVAFLKMLMKKNKMGILEQVLEEFERIYDELCGTQVVLVSSRIKMREDQVIGIAKRVQQLSGAVRVKVRNLVQESCLPSFAI</sequence>
<dbReference type="SUPFAM" id="SSF47928">
    <property type="entry name" value="N-terminal domain of the delta subunit of the F1F0-ATP synthase"/>
    <property type="match status" value="1"/>
</dbReference>
<evidence type="ECO:0000256" key="7">
    <source>
        <dbReference type="ARBA" id="ARBA00023136"/>
    </source>
</evidence>
<protein>
    <recommendedName>
        <fullName evidence="12">ATP synthase CF1 delta subunit</fullName>
    </recommendedName>
</protein>
<evidence type="ECO:0008006" key="12">
    <source>
        <dbReference type="Google" id="ProtNLM"/>
    </source>
</evidence>
<dbReference type="Gene3D" id="1.10.520.20">
    <property type="entry name" value="N-terminal domain of the delta subunit of the F1F0-ATP synthase"/>
    <property type="match status" value="1"/>
</dbReference>
<feature type="compositionally biased region" description="Low complexity" evidence="9">
    <location>
        <begin position="49"/>
        <end position="76"/>
    </location>
</feature>
<dbReference type="GO" id="GO:0046933">
    <property type="term" value="F:proton-transporting ATP synthase activity, rotational mechanism"/>
    <property type="evidence" value="ECO:0007669"/>
    <property type="project" value="InterPro"/>
</dbReference>
<dbReference type="GO" id="GO:0016020">
    <property type="term" value="C:membrane"/>
    <property type="evidence" value="ECO:0007669"/>
    <property type="project" value="UniProtKB-SubCell"/>
</dbReference>
<dbReference type="PANTHER" id="PTHR11910">
    <property type="entry name" value="ATP SYNTHASE DELTA CHAIN"/>
    <property type="match status" value="1"/>
</dbReference>
<comment type="caution">
    <text evidence="10">The sequence shown here is derived from an EMBL/GenBank/DDBJ whole genome shotgun (WGS) entry which is preliminary data.</text>
</comment>
<dbReference type="EMBL" id="JAYWIO010000005">
    <property type="protein sequence ID" value="KAK7258471.1"/>
    <property type="molecule type" value="Genomic_DNA"/>
</dbReference>
<comment type="subcellular location">
    <subcellularLocation>
        <location evidence="1">Membrane</location>
    </subcellularLocation>
</comment>
<evidence type="ECO:0000256" key="3">
    <source>
        <dbReference type="ARBA" id="ARBA00011648"/>
    </source>
</evidence>
<evidence type="ECO:0000313" key="10">
    <source>
        <dbReference type="EMBL" id="KAK7258471.1"/>
    </source>
</evidence>
<evidence type="ECO:0000256" key="9">
    <source>
        <dbReference type="SAM" id="MobiDB-lite"/>
    </source>
</evidence>
<keyword evidence="6" id="KW-0406">Ion transport</keyword>
<evidence type="ECO:0000256" key="2">
    <source>
        <dbReference type="ARBA" id="ARBA00007046"/>
    </source>
</evidence>
<evidence type="ECO:0000256" key="4">
    <source>
        <dbReference type="ARBA" id="ARBA00022448"/>
    </source>
</evidence>
<evidence type="ECO:0000313" key="11">
    <source>
        <dbReference type="Proteomes" id="UP001372338"/>
    </source>
</evidence>
<comment type="subunit">
    <text evidence="3">F-type ATPases have 2 components, CF(1) - the catalytic core - and CF(0) - the membrane proton channel. CF(1) has five subunits: alpha(3), beta(3), gamma(1), delta(1), epsilon(1). CF(0) has three main subunits: a, b and c.</text>
</comment>
<keyword evidence="4" id="KW-0813">Transport</keyword>
<gene>
    <name evidence="10" type="ORF">RIF29_24050</name>
</gene>
<feature type="region of interest" description="Disordered" evidence="9">
    <location>
        <begin position="36"/>
        <end position="76"/>
    </location>
</feature>
<keyword evidence="7" id="KW-0472">Membrane</keyword>
<dbReference type="InterPro" id="IPR026015">
    <property type="entry name" value="ATP_synth_OSCP/delta_N_sf"/>
</dbReference>